<dbReference type="Gene3D" id="2.60.40.10">
    <property type="entry name" value="Immunoglobulins"/>
    <property type="match status" value="3"/>
</dbReference>
<dbReference type="GO" id="GO:0005886">
    <property type="term" value="C:plasma membrane"/>
    <property type="evidence" value="ECO:0007669"/>
    <property type="project" value="UniProtKB-SubCell"/>
</dbReference>
<keyword evidence="10" id="KW-0393">Immunoglobulin domain</keyword>
<evidence type="ECO:0000256" key="7">
    <source>
        <dbReference type="ARBA" id="ARBA00023136"/>
    </source>
</evidence>
<accession>T1FPM8</accession>
<dbReference type="STRING" id="6412.T1FPM8"/>
<evidence type="ECO:0000313" key="15">
    <source>
        <dbReference type="Proteomes" id="UP000015101"/>
    </source>
</evidence>
<evidence type="ECO:0000259" key="12">
    <source>
        <dbReference type="PROSITE" id="PS50835"/>
    </source>
</evidence>
<dbReference type="SMART" id="SM00409">
    <property type="entry name" value="IG"/>
    <property type="match status" value="3"/>
</dbReference>
<evidence type="ECO:0000256" key="6">
    <source>
        <dbReference type="ARBA" id="ARBA00022989"/>
    </source>
</evidence>
<keyword evidence="15" id="KW-1185">Reference proteome</keyword>
<keyword evidence="4" id="KW-0732">Signal</keyword>
<reference evidence="14" key="3">
    <citation type="submission" date="2015-06" db="UniProtKB">
        <authorList>
            <consortium name="EnsemblMetazoa"/>
        </authorList>
    </citation>
    <scope>IDENTIFICATION</scope>
</reference>
<evidence type="ECO:0000313" key="13">
    <source>
        <dbReference type="EMBL" id="ESO13076.1"/>
    </source>
</evidence>
<feature type="domain" description="Ig-like" evidence="12">
    <location>
        <begin position="257"/>
        <end position="369"/>
    </location>
</feature>
<dbReference type="SUPFAM" id="SSF48726">
    <property type="entry name" value="Immunoglobulin"/>
    <property type="match status" value="3"/>
</dbReference>
<dbReference type="InParanoid" id="T1FPM8"/>
<dbReference type="Proteomes" id="UP000015101">
    <property type="component" value="Unassembled WGS sequence"/>
</dbReference>
<reference evidence="15" key="1">
    <citation type="submission" date="2012-12" db="EMBL/GenBank/DDBJ databases">
        <authorList>
            <person name="Hellsten U."/>
            <person name="Grimwood J."/>
            <person name="Chapman J.A."/>
            <person name="Shapiro H."/>
            <person name="Aerts A."/>
            <person name="Otillar R.P."/>
            <person name="Terry A.Y."/>
            <person name="Boore J.L."/>
            <person name="Simakov O."/>
            <person name="Marletaz F."/>
            <person name="Cho S.-J."/>
            <person name="Edsinger-Gonzales E."/>
            <person name="Havlak P."/>
            <person name="Kuo D.-H."/>
            <person name="Larsson T."/>
            <person name="Lv J."/>
            <person name="Arendt D."/>
            <person name="Savage R."/>
            <person name="Osoegawa K."/>
            <person name="de Jong P."/>
            <person name="Lindberg D.R."/>
            <person name="Seaver E.C."/>
            <person name="Weisblat D.A."/>
            <person name="Putnam N.H."/>
            <person name="Grigoriev I.V."/>
            <person name="Rokhsar D.S."/>
        </authorList>
    </citation>
    <scope>NUCLEOTIDE SEQUENCE</scope>
</reference>
<evidence type="ECO:0000256" key="2">
    <source>
        <dbReference type="ARBA" id="ARBA00022475"/>
    </source>
</evidence>
<dbReference type="Pfam" id="PF13882">
    <property type="entry name" value="Bravo_FIGEY"/>
    <property type="match status" value="1"/>
</dbReference>
<dbReference type="GeneID" id="20210775"/>
<keyword evidence="7" id="KW-0472">Membrane</keyword>
<evidence type="ECO:0000256" key="3">
    <source>
        <dbReference type="ARBA" id="ARBA00022692"/>
    </source>
</evidence>
<evidence type="ECO:0000256" key="10">
    <source>
        <dbReference type="ARBA" id="ARBA00023319"/>
    </source>
</evidence>
<dbReference type="PANTHER" id="PTHR12231:SF253">
    <property type="entry name" value="DPR-INTERACTING PROTEIN ETA, ISOFORM B-RELATED"/>
    <property type="match status" value="1"/>
</dbReference>
<dbReference type="Pfam" id="PF13927">
    <property type="entry name" value="Ig_3"/>
    <property type="match status" value="1"/>
</dbReference>
<keyword evidence="8" id="KW-1015">Disulfide bond</keyword>
<dbReference type="KEGG" id="hro:HELRODRAFT_188099"/>
<dbReference type="PROSITE" id="PS50835">
    <property type="entry name" value="IG_LIKE"/>
    <property type="match status" value="3"/>
</dbReference>
<dbReference type="EMBL" id="AMQM01000300">
    <property type="status" value="NOT_ANNOTATED_CDS"/>
    <property type="molecule type" value="Genomic_DNA"/>
</dbReference>
<feature type="domain" description="Ig-like" evidence="12">
    <location>
        <begin position="1"/>
        <end position="110"/>
    </location>
</feature>
<keyword evidence="5" id="KW-0677">Repeat</keyword>
<dbReference type="InterPro" id="IPR013783">
    <property type="entry name" value="Ig-like_fold"/>
</dbReference>
<dbReference type="InterPro" id="IPR026966">
    <property type="entry name" value="Neurofascin/L1/NrCAM_C"/>
</dbReference>
<gene>
    <name evidence="14" type="primary">20210775</name>
    <name evidence="13" type="ORF">HELRODRAFT_188099</name>
</gene>
<dbReference type="EnsemblMetazoa" id="HelroT188099">
    <property type="protein sequence ID" value="HelroP188099"/>
    <property type="gene ID" value="HelroG188099"/>
</dbReference>
<feature type="domain" description="Ig-like" evidence="12">
    <location>
        <begin position="131"/>
        <end position="202"/>
    </location>
</feature>
<evidence type="ECO:0000256" key="8">
    <source>
        <dbReference type="ARBA" id="ARBA00023157"/>
    </source>
</evidence>
<evidence type="ECO:0000256" key="5">
    <source>
        <dbReference type="ARBA" id="ARBA00022737"/>
    </source>
</evidence>
<evidence type="ECO:0000256" key="4">
    <source>
        <dbReference type="ARBA" id="ARBA00022729"/>
    </source>
</evidence>
<keyword evidence="2" id="KW-1003">Cell membrane</keyword>
<dbReference type="InterPro" id="IPR051170">
    <property type="entry name" value="Neural/epithelial_adhesion"/>
</dbReference>
<evidence type="ECO:0000256" key="1">
    <source>
        <dbReference type="ARBA" id="ARBA00004236"/>
    </source>
</evidence>
<keyword evidence="6" id="KW-1133">Transmembrane helix</keyword>
<dbReference type="InterPro" id="IPR003598">
    <property type="entry name" value="Ig_sub2"/>
</dbReference>
<dbReference type="GO" id="GO:0043005">
    <property type="term" value="C:neuron projection"/>
    <property type="evidence" value="ECO:0000318"/>
    <property type="project" value="GO_Central"/>
</dbReference>
<dbReference type="SMART" id="SM00408">
    <property type="entry name" value="IGc2"/>
    <property type="match status" value="2"/>
</dbReference>
<dbReference type="eggNOG" id="KOG3513">
    <property type="taxonomic scope" value="Eukaryota"/>
</dbReference>
<organism evidence="14 15">
    <name type="scientific">Helobdella robusta</name>
    <name type="common">Californian leech</name>
    <dbReference type="NCBI Taxonomy" id="6412"/>
    <lineage>
        <taxon>Eukaryota</taxon>
        <taxon>Metazoa</taxon>
        <taxon>Spiralia</taxon>
        <taxon>Lophotrochozoa</taxon>
        <taxon>Annelida</taxon>
        <taxon>Clitellata</taxon>
        <taxon>Hirudinea</taxon>
        <taxon>Rhynchobdellida</taxon>
        <taxon>Glossiphoniidae</taxon>
        <taxon>Helobdella</taxon>
    </lineage>
</organism>
<dbReference type="InterPro" id="IPR036179">
    <property type="entry name" value="Ig-like_dom_sf"/>
</dbReference>
<evidence type="ECO:0000256" key="9">
    <source>
        <dbReference type="ARBA" id="ARBA00023180"/>
    </source>
</evidence>
<dbReference type="InterPro" id="IPR007110">
    <property type="entry name" value="Ig-like_dom"/>
</dbReference>
<name>T1FPM8_HELRO</name>
<dbReference type="CTD" id="20210775"/>
<dbReference type="AlphaFoldDB" id="T1FPM8"/>
<comment type="subcellular location">
    <subcellularLocation>
        <location evidence="1">Cell membrane</location>
    </subcellularLocation>
    <subcellularLocation>
        <location evidence="11">Endomembrane system</location>
        <topology evidence="11">Single-pass membrane protein</topology>
    </subcellularLocation>
</comment>
<dbReference type="HOGENOM" id="CLU_642941_0_0_1"/>
<dbReference type="OrthoDB" id="6140148at2759"/>
<evidence type="ECO:0000313" key="14">
    <source>
        <dbReference type="EnsemblMetazoa" id="HelroP188099"/>
    </source>
</evidence>
<sequence>MTVLEGSNVTVQCFFTGLPTPKVIWRKIKPNEKAKATFSGKNINDDDIHNFHNINSHNSIHNINNNHSHNNHNNSSEIIKSINSYNSILFEGVQYNVGLVTLNDSSIYECVGVNELGSAFHEIHLVVEATPAFKRNDLDEPQNVNATVGDNVTIPCHIHAFPPANITWYIDGEILIATNPRKYRLSSDGRHLTIRNLCKTCRNHYDGGLNKFAGSGGRFGGSGGRGAWSTDLSVIQCQGRNVHGEVWGTAYVNVLEPPASQTVSPETDVITVTCSATSDDSTPISILWYRHDHYDGDDFKYLLSSDDDSNNHRHENVNFYGKILLTDNNRTLTFVRYINDSRWWEDHVGKYSCFVSSGYSADERVFEVSYRPVFGLSTDPRLKISLVSLISSGISMGNASIAEYDDYEPSKYDEDGSFIGNYRTDCR</sequence>
<proteinExistence type="predicted"/>
<keyword evidence="9" id="KW-0325">Glycoprotein</keyword>
<dbReference type="PANTHER" id="PTHR12231">
    <property type="entry name" value="CTX-RELATED TYPE I TRANSMEMBRANE PROTEIN"/>
    <property type="match status" value="1"/>
</dbReference>
<keyword evidence="3" id="KW-0812">Transmembrane</keyword>
<dbReference type="InterPro" id="IPR003599">
    <property type="entry name" value="Ig_sub"/>
</dbReference>
<dbReference type="RefSeq" id="XP_009009796.1">
    <property type="nucleotide sequence ID" value="XM_009011548.1"/>
</dbReference>
<evidence type="ECO:0000256" key="11">
    <source>
        <dbReference type="ARBA" id="ARBA00037847"/>
    </source>
</evidence>
<reference evidence="13 15" key="2">
    <citation type="journal article" date="2013" name="Nature">
        <title>Insights into bilaterian evolution from three spiralian genomes.</title>
        <authorList>
            <person name="Simakov O."/>
            <person name="Marletaz F."/>
            <person name="Cho S.J."/>
            <person name="Edsinger-Gonzales E."/>
            <person name="Havlak P."/>
            <person name="Hellsten U."/>
            <person name="Kuo D.H."/>
            <person name="Larsson T."/>
            <person name="Lv J."/>
            <person name="Arendt D."/>
            <person name="Savage R."/>
            <person name="Osoegawa K."/>
            <person name="de Jong P."/>
            <person name="Grimwood J."/>
            <person name="Chapman J.A."/>
            <person name="Shapiro H."/>
            <person name="Aerts A."/>
            <person name="Otillar R.P."/>
            <person name="Terry A.Y."/>
            <person name="Boore J.L."/>
            <person name="Grigoriev I.V."/>
            <person name="Lindberg D.R."/>
            <person name="Seaver E.C."/>
            <person name="Weisblat D.A."/>
            <person name="Putnam N.H."/>
            <person name="Rokhsar D.S."/>
        </authorList>
    </citation>
    <scope>NUCLEOTIDE SEQUENCE</scope>
</reference>
<protein>
    <recommendedName>
        <fullName evidence="12">Ig-like domain-containing protein</fullName>
    </recommendedName>
</protein>
<dbReference type="EMBL" id="KB095811">
    <property type="protein sequence ID" value="ESO13076.1"/>
    <property type="molecule type" value="Genomic_DNA"/>
</dbReference>